<feature type="domain" description="AB hydrolase-1" evidence="2">
    <location>
        <begin position="26"/>
        <end position="275"/>
    </location>
</feature>
<evidence type="ECO:0000256" key="1">
    <source>
        <dbReference type="ARBA" id="ARBA00022801"/>
    </source>
</evidence>
<keyword evidence="1" id="KW-0378">Hydrolase</keyword>
<evidence type="ECO:0000259" key="2">
    <source>
        <dbReference type="Pfam" id="PF00561"/>
    </source>
</evidence>
<gene>
    <name evidence="3" type="ORF">SAMN02745168_0482</name>
</gene>
<dbReference type="AlphaFoldDB" id="A0A1W1YJR0"/>
<dbReference type="InterPro" id="IPR000073">
    <property type="entry name" value="AB_hydrolase_1"/>
</dbReference>
<proteinExistence type="predicted"/>
<dbReference type="STRING" id="1122930.SAMN02745168_0482"/>
<dbReference type="SUPFAM" id="SSF53474">
    <property type="entry name" value="alpha/beta-Hydrolases"/>
    <property type="match status" value="1"/>
</dbReference>
<dbReference type="GO" id="GO:0016020">
    <property type="term" value="C:membrane"/>
    <property type="evidence" value="ECO:0007669"/>
    <property type="project" value="TreeGrafter"/>
</dbReference>
<organism evidence="3 4">
    <name type="scientific">Papillibacter cinnamivorans DSM 12816</name>
    <dbReference type="NCBI Taxonomy" id="1122930"/>
    <lineage>
        <taxon>Bacteria</taxon>
        <taxon>Bacillati</taxon>
        <taxon>Bacillota</taxon>
        <taxon>Clostridia</taxon>
        <taxon>Eubacteriales</taxon>
        <taxon>Oscillospiraceae</taxon>
        <taxon>Papillibacter</taxon>
    </lineage>
</organism>
<dbReference type="GO" id="GO:0016787">
    <property type="term" value="F:hydrolase activity"/>
    <property type="evidence" value="ECO:0007669"/>
    <property type="project" value="UniProtKB-KW"/>
</dbReference>
<name>A0A1W1YJR0_9FIRM</name>
<evidence type="ECO:0000313" key="4">
    <source>
        <dbReference type="Proteomes" id="UP000192790"/>
    </source>
</evidence>
<dbReference type="PANTHER" id="PTHR43798">
    <property type="entry name" value="MONOACYLGLYCEROL LIPASE"/>
    <property type="match status" value="1"/>
</dbReference>
<accession>A0A1W1YJR0</accession>
<reference evidence="3 4" key="1">
    <citation type="submission" date="2017-04" db="EMBL/GenBank/DDBJ databases">
        <authorList>
            <person name="Afonso C.L."/>
            <person name="Miller P.J."/>
            <person name="Scott M.A."/>
            <person name="Spackman E."/>
            <person name="Goraichik I."/>
            <person name="Dimitrov K.M."/>
            <person name="Suarez D.L."/>
            <person name="Swayne D.E."/>
        </authorList>
    </citation>
    <scope>NUCLEOTIDE SEQUENCE [LARGE SCALE GENOMIC DNA]</scope>
    <source>
        <strain evidence="3 4">DSM 12816</strain>
    </source>
</reference>
<dbReference type="Proteomes" id="UP000192790">
    <property type="component" value="Unassembled WGS sequence"/>
</dbReference>
<evidence type="ECO:0000313" key="3">
    <source>
        <dbReference type="EMBL" id="SMC36372.1"/>
    </source>
</evidence>
<dbReference type="EMBL" id="FWXW01000001">
    <property type="protein sequence ID" value="SMC36372.1"/>
    <property type="molecule type" value="Genomic_DNA"/>
</dbReference>
<dbReference type="InterPro" id="IPR050266">
    <property type="entry name" value="AB_hydrolase_sf"/>
</dbReference>
<keyword evidence="4" id="KW-1185">Reference proteome</keyword>
<dbReference type="OrthoDB" id="9773293at2"/>
<dbReference type="RefSeq" id="WP_084233124.1">
    <property type="nucleotide sequence ID" value="NZ_FWXW01000001.1"/>
</dbReference>
<dbReference type="InterPro" id="IPR029058">
    <property type="entry name" value="AB_hydrolase_fold"/>
</dbReference>
<protein>
    <submittedName>
        <fullName evidence="3">Pimeloyl-ACP methyl ester carboxylesterase</fullName>
    </submittedName>
</protein>
<sequence>MQSIYRTCPTRDGSEIQYIDMGEGTPVLFIHGFGSNAESQLPYFEFLKSRYRCLTWNQRGFGGTSAERTVGLDQSARDMKDLMEYLGLNDVVPIGYSLGGVVLFSYIRLFGTECLGKIILGDTTPKFINDEEWKMGLYQGWYTKEAFLRDIQVMKTDYDAWMLYFAVQTLLPHTPSERRDFNYKPELLDVLKKAIGDTPALYDMLRVPEEQKKSNVRYWEQMDYDFREILPGIDVPAALMFASPGSVFDPRLAEYLAGKIPDTKTFLYENSTHMFRVTKAKQFLGDIVSFVG</sequence>
<dbReference type="PANTHER" id="PTHR43798:SF31">
    <property type="entry name" value="AB HYDROLASE SUPERFAMILY PROTEIN YCLE"/>
    <property type="match status" value="1"/>
</dbReference>
<dbReference type="Pfam" id="PF00561">
    <property type="entry name" value="Abhydrolase_1"/>
    <property type="match status" value="1"/>
</dbReference>
<dbReference type="Gene3D" id="3.40.50.1820">
    <property type="entry name" value="alpha/beta hydrolase"/>
    <property type="match status" value="1"/>
</dbReference>